<dbReference type="Proteomes" id="UP000529417">
    <property type="component" value="Unassembled WGS sequence"/>
</dbReference>
<accession>A0A7Z0L2D6</accession>
<dbReference type="InterPro" id="IPR049435">
    <property type="entry name" value="Cas_Cas6_C"/>
</dbReference>
<name>A0A7Z0L2D6_9RHOB</name>
<gene>
    <name evidence="2" type="ORF">HUK65_15510</name>
</gene>
<comment type="caution">
    <text evidence="2">The sequence shown here is derived from an EMBL/GenBank/DDBJ whole genome shotgun (WGS) entry which is preliminary data.</text>
</comment>
<protein>
    <recommendedName>
        <fullName evidence="1">CRISPR associated protein Cas6 C-terminal domain-containing protein</fullName>
    </recommendedName>
</protein>
<keyword evidence="3" id="KW-1185">Reference proteome</keyword>
<feature type="domain" description="CRISPR associated protein Cas6 C-terminal" evidence="1">
    <location>
        <begin position="113"/>
        <end position="231"/>
    </location>
</feature>
<proteinExistence type="predicted"/>
<dbReference type="AlphaFoldDB" id="A0A7Z0L2D6"/>
<dbReference type="Gene3D" id="3.30.70.1900">
    <property type="match status" value="1"/>
</dbReference>
<reference evidence="2 3" key="1">
    <citation type="journal article" date="2000" name="Arch. Microbiol.">
        <title>Rhodobaca bogoriensis gen. nov. and sp. nov., an alkaliphilic purple nonsulfur bacterium from African Rift Valley soda lakes.</title>
        <authorList>
            <person name="Milford A.D."/>
            <person name="Achenbach L.A."/>
            <person name="Jung D.O."/>
            <person name="Madigan M.T."/>
        </authorList>
    </citation>
    <scope>NUCLEOTIDE SEQUENCE [LARGE SCALE GENOMIC DNA]</scope>
    <source>
        <strain evidence="2 3">2376</strain>
    </source>
</reference>
<evidence type="ECO:0000313" key="2">
    <source>
        <dbReference type="EMBL" id="NYS26393.1"/>
    </source>
</evidence>
<dbReference type="EMBL" id="JACBXS010000043">
    <property type="protein sequence ID" value="NYS26393.1"/>
    <property type="molecule type" value="Genomic_DNA"/>
</dbReference>
<evidence type="ECO:0000313" key="3">
    <source>
        <dbReference type="Proteomes" id="UP000529417"/>
    </source>
</evidence>
<sequence length="236" mass="25538">MRIRIRFSSGPRPVRFTDSMNAALVAGLAAAGIPSSRLVGERAAPWTFGMEGEILEGKGRLVRSVVVSTPDQELAEAMTRLDPPTISVRSGNGDRIDGDGATISVADELVPGTEEVMITFISPFVLMAKKAGREKTVFCENLPTSTLSEVMKAGLEKRAFRRLDLSVSVDPLSARIDGRRKHLTHYRRLKNGRSLILPGFIVPLTLRGNPEDVRFAYLAGFGAKTRAGNGCPALMS</sequence>
<organism evidence="2 3">
    <name type="scientific">Rhabdonatronobacter sediminivivens</name>
    <dbReference type="NCBI Taxonomy" id="2743469"/>
    <lineage>
        <taxon>Bacteria</taxon>
        <taxon>Pseudomonadati</taxon>
        <taxon>Pseudomonadota</taxon>
        <taxon>Alphaproteobacteria</taxon>
        <taxon>Rhodobacterales</taxon>
        <taxon>Paracoccaceae</taxon>
        <taxon>Rhabdonatronobacter</taxon>
    </lineage>
</organism>
<dbReference type="Pfam" id="PF01881">
    <property type="entry name" value="Cas_Cas6_C"/>
    <property type="match status" value="1"/>
</dbReference>
<evidence type="ECO:0000259" key="1">
    <source>
        <dbReference type="Pfam" id="PF01881"/>
    </source>
</evidence>